<feature type="compositionally biased region" description="Basic and acidic residues" evidence="1">
    <location>
        <begin position="101"/>
        <end position="110"/>
    </location>
</feature>
<sequence length="164" mass="18917">MFQKQAELMEQFYSGQANFDMKRAWQAKLNVEPELFKWIDIRYEADTDSSRTVPLEQLFKENGVNASTIDFDKEAIDEGIETSPSPSESSQTQDQVETMDEETRKDDQGYPRRGVAITDRKKATACPPHYFSYPARATWVILTRFTERSTYRPLAVTALPEQFA</sequence>
<evidence type="ECO:0000313" key="3">
    <source>
        <dbReference type="Proteomes" id="UP001283361"/>
    </source>
</evidence>
<dbReference type="AlphaFoldDB" id="A0AAE0Y4Q1"/>
<keyword evidence="3" id="KW-1185">Reference proteome</keyword>
<evidence type="ECO:0000313" key="2">
    <source>
        <dbReference type="EMBL" id="KAK3731556.1"/>
    </source>
</evidence>
<gene>
    <name evidence="2" type="ORF">RRG08_007635</name>
</gene>
<dbReference type="EMBL" id="JAWDGP010006995">
    <property type="protein sequence ID" value="KAK3731556.1"/>
    <property type="molecule type" value="Genomic_DNA"/>
</dbReference>
<feature type="region of interest" description="Disordered" evidence="1">
    <location>
        <begin position="70"/>
        <end position="118"/>
    </location>
</feature>
<proteinExistence type="predicted"/>
<organism evidence="2 3">
    <name type="scientific">Elysia crispata</name>
    <name type="common">lettuce slug</name>
    <dbReference type="NCBI Taxonomy" id="231223"/>
    <lineage>
        <taxon>Eukaryota</taxon>
        <taxon>Metazoa</taxon>
        <taxon>Spiralia</taxon>
        <taxon>Lophotrochozoa</taxon>
        <taxon>Mollusca</taxon>
        <taxon>Gastropoda</taxon>
        <taxon>Heterobranchia</taxon>
        <taxon>Euthyneura</taxon>
        <taxon>Panpulmonata</taxon>
        <taxon>Sacoglossa</taxon>
        <taxon>Placobranchoidea</taxon>
        <taxon>Plakobranchidae</taxon>
        <taxon>Elysia</taxon>
    </lineage>
</organism>
<accession>A0AAE0Y4Q1</accession>
<evidence type="ECO:0000256" key="1">
    <source>
        <dbReference type="SAM" id="MobiDB-lite"/>
    </source>
</evidence>
<reference evidence="2" key="1">
    <citation type="journal article" date="2023" name="G3 (Bethesda)">
        <title>A reference genome for the long-term kleptoplast-retaining sea slug Elysia crispata morphotype clarki.</title>
        <authorList>
            <person name="Eastman K.E."/>
            <person name="Pendleton A.L."/>
            <person name="Shaikh M.A."/>
            <person name="Suttiyut T."/>
            <person name="Ogas R."/>
            <person name="Tomko P."/>
            <person name="Gavelis G."/>
            <person name="Widhalm J.R."/>
            <person name="Wisecaver J.H."/>
        </authorList>
    </citation>
    <scope>NUCLEOTIDE SEQUENCE</scope>
    <source>
        <strain evidence="2">ECLA1</strain>
    </source>
</reference>
<protein>
    <submittedName>
        <fullName evidence="2">Uncharacterized protein</fullName>
    </submittedName>
</protein>
<dbReference type="Proteomes" id="UP001283361">
    <property type="component" value="Unassembled WGS sequence"/>
</dbReference>
<comment type="caution">
    <text evidence="2">The sequence shown here is derived from an EMBL/GenBank/DDBJ whole genome shotgun (WGS) entry which is preliminary data.</text>
</comment>
<name>A0AAE0Y4Q1_9GAST</name>
<feature type="compositionally biased region" description="Low complexity" evidence="1">
    <location>
        <begin position="81"/>
        <end position="93"/>
    </location>
</feature>